<keyword evidence="2" id="KW-1185">Reference proteome</keyword>
<dbReference type="EMBL" id="JAJJMB010015809">
    <property type="protein sequence ID" value="KAI3852085.1"/>
    <property type="molecule type" value="Genomic_DNA"/>
</dbReference>
<dbReference type="AlphaFoldDB" id="A0AAD4S2A7"/>
<organism evidence="1 2">
    <name type="scientific">Papaver atlanticum</name>
    <dbReference type="NCBI Taxonomy" id="357466"/>
    <lineage>
        <taxon>Eukaryota</taxon>
        <taxon>Viridiplantae</taxon>
        <taxon>Streptophyta</taxon>
        <taxon>Embryophyta</taxon>
        <taxon>Tracheophyta</taxon>
        <taxon>Spermatophyta</taxon>
        <taxon>Magnoliopsida</taxon>
        <taxon>Ranunculales</taxon>
        <taxon>Papaveraceae</taxon>
        <taxon>Papaveroideae</taxon>
        <taxon>Papaver</taxon>
    </lineage>
</organism>
<dbReference type="Proteomes" id="UP001202328">
    <property type="component" value="Unassembled WGS sequence"/>
</dbReference>
<reference evidence="1" key="1">
    <citation type="submission" date="2022-04" db="EMBL/GenBank/DDBJ databases">
        <title>A functionally conserved STORR gene fusion in Papaver species that diverged 16.8 million years ago.</title>
        <authorList>
            <person name="Catania T."/>
        </authorList>
    </citation>
    <scope>NUCLEOTIDE SEQUENCE</scope>
    <source>
        <strain evidence="1">S-188037</strain>
    </source>
</reference>
<name>A0AAD4S2A7_9MAGN</name>
<comment type="caution">
    <text evidence="1">The sequence shown here is derived from an EMBL/GenBank/DDBJ whole genome shotgun (WGS) entry which is preliminary data.</text>
</comment>
<evidence type="ECO:0000313" key="2">
    <source>
        <dbReference type="Proteomes" id="UP001202328"/>
    </source>
</evidence>
<evidence type="ECO:0000313" key="1">
    <source>
        <dbReference type="EMBL" id="KAI3852085.1"/>
    </source>
</evidence>
<protein>
    <submittedName>
        <fullName evidence="1">Uncharacterized protein</fullName>
    </submittedName>
</protein>
<accession>A0AAD4S2A7</accession>
<sequence length="91" mass="10491">MSLKMITVIRKKMHFPINNTFVLPVTLAYIDTQELPTDENYDCMIDEIINPRAMLCDRDDAVLGDVSRPDMIKWPKGSVISVAERQFKFSI</sequence>
<proteinExistence type="predicted"/>
<gene>
    <name evidence="1" type="ORF">MKW98_020084</name>
</gene>